<gene>
    <name evidence="2" type="ORF">BLA24_26705</name>
</gene>
<sequence length="141" mass="15025">MTAMNNSRRLRTAVISGAACTALLAGGAAPALASVEASHVNGVAAVAHDPQSKREFITIHANAKSVRHGGTVRLSGKVFHIRDGSRLTVEHRKGNRWVSLETTTVKHGSYSVKVKLNHKGTEHLRVVHGKTHSAVVTVKVT</sequence>
<reference evidence="2 3" key="1">
    <citation type="journal article" date="2017" name="Biochemistry">
        <title>Identification of the Biosynthetic Pathway for the Antibiotic Bicyclomycin.</title>
        <authorList>
            <person name="Patteson J."/>
            <person name="Cai W."/>
            <person name="Johnson R.A."/>
            <person name="Santa Maria K."/>
            <person name="Li B."/>
        </authorList>
    </citation>
    <scope>NUCLEOTIDE SEQUENCE [LARGE SCALE GENOMIC DNA]</scope>
    <source>
        <strain evidence="2 3">ATCC 21532</strain>
    </source>
</reference>
<accession>A0A2G1XEF6</accession>
<evidence type="ECO:0008006" key="4">
    <source>
        <dbReference type="Google" id="ProtNLM"/>
    </source>
</evidence>
<dbReference type="RefSeq" id="WP_099201556.1">
    <property type="nucleotide sequence ID" value="NZ_JBIRXA010000024.1"/>
</dbReference>
<evidence type="ECO:0000313" key="2">
    <source>
        <dbReference type="EMBL" id="PHQ49613.1"/>
    </source>
</evidence>
<proteinExistence type="predicted"/>
<feature type="chain" id="PRO_5044380879" description="Bacterial Ig domain-containing protein" evidence="1">
    <location>
        <begin position="34"/>
        <end position="141"/>
    </location>
</feature>
<dbReference type="OrthoDB" id="4258232at2"/>
<protein>
    <recommendedName>
        <fullName evidence="4">Bacterial Ig domain-containing protein</fullName>
    </recommendedName>
</protein>
<keyword evidence="1" id="KW-0732">Signal</keyword>
<organism evidence="2 3">
    <name type="scientific">Streptomyces cinnamoneus</name>
    <name type="common">Streptoverticillium cinnamoneum</name>
    <dbReference type="NCBI Taxonomy" id="53446"/>
    <lineage>
        <taxon>Bacteria</taxon>
        <taxon>Bacillati</taxon>
        <taxon>Actinomycetota</taxon>
        <taxon>Actinomycetes</taxon>
        <taxon>Kitasatosporales</taxon>
        <taxon>Streptomycetaceae</taxon>
        <taxon>Streptomyces</taxon>
        <taxon>Streptomyces cinnamoneus group</taxon>
    </lineage>
</organism>
<dbReference type="EMBL" id="NHZO01000154">
    <property type="protein sequence ID" value="PHQ49613.1"/>
    <property type="molecule type" value="Genomic_DNA"/>
</dbReference>
<evidence type="ECO:0000313" key="3">
    <source>
        <dbReference type="Proteomes" id="UP000222531"/>
    </source>
</evidence>
<name>A0A2G1XEF6_STRCJ</name>
<feature type="signal peptide" evidence="1">
    <location>
        <begin position="1"/>
        <end position="33"/>
    </location>
</feature>
<evidence type="ECO:0000256" key="1">
    <source>
        <dbReference type="SAM" id="SignalP"/>
    </source>
</evidence>
<comment type="caution">
    <text evidence="2">The sequence shown here is derived from an EMBL/GenBank/DDBJ whole genome shotgun (WGS) entry which is preliminary data.</text>
</comment>
<dbReference type="AlphaFoldDB" id="A0A2G1XEF6"/>
<dbReference type="Proteomes" id="UP000222531">
    <property type="component" value="Unassembled WGS sequence"/>
</dbReference>
<keyword evidence="3" id="KW-1185">Reference proteome</keyword>